<feature type="region of interest" description="Disordered" evidence="1">
    <location>
        <begin position="267"/>
        <end position="422"/>
    </location>
</feature>
<organism evidence="3 4">
    <name type="scientific">Vineibacter terrae</name>
    <dbReference type="NCBI Taxonomy" id="2586908"/>
    <lineage>
        <taxon>Bacteria</taxon>
        <taxon>Pseudomonadati</taxon>
        <taxon>Pseudomonadota</taxon>
        <taxon>Alphaproteobacteria</taxon>
        <taxon>Hyphomicrobiales</taxon>
        <taxon>Vineibacter</taxon>
    </lineage>
</organism>
<feature type="compositionally biased region" description="Basic and acidic residues" evidence="1">
    <location>
        <begin position="304"/>
        <end position="315"/>
    </location>
</feature>
<feature type="compositionally biased region" description="Gly residues" evidence="1">
    <location>
        <begin position="395"/>
        <end position="422"/>
    </location>
</feature>
<dbReference type="PANTHER" id="PTHR40269:SF1">
    <property type="entry name" value="OUTER MEMBRANE PROTEIN"/>
    <property type="match status" value="1"/>
</dbReference>
<dbReference type="PANTHER" id="PTHR40269">
    <property type="entry name" value="OUTER MEMBRANE PROTEIN-RELATED"/>
    <property type="match status" value="1"/>
</dbReference>
<evidence type="ECO:0000256" key="2">
    <source>
        <dbReference type="SAM" id="SignalP"/>
    </source>
</evidence>
<reference evidence="3 4" key="1">
    <citation type="submission" date="2019-06" db="EMBL/GenBank/DDBJ databases">
        <title>New taxonomy in bacterial strain CC-CFT640, isolated from vineyard.</title>
        <authorList>
            <person name="Lin S.-Y."/>
            <person name="Tsai C.-F."/>
            <person name="Young C.-C."/>
        </authorList>
    </citation>
    <scope>NUCLEOTIDE SEQUENCE [LARGE SCALE GENOMIC DNA]</scope>
    <source>
        <strain evidence="3 4">CC-CFT640</strain>
    </source>
</reference>
<keyword evidence="2" id="KW-0732">Signal</keyword>
<protein>
    <submittedName>
        <fullName evidence="3">DUF3300 domain-containing protein</fullName>
    </submittedName>
</protein>
<feature type="compositionally biased region" description="Gly residues" evidence="1">
    <location>
        <begin position="317"/>
        <end position="363"/>
    </location>
</feature>
<sequence>MCRALFYAWMSIALFALSPALAQAPAPRPATTSPQQPLYKPEELDQMLAPIALYPDSLLAQVLMASTYPLEVVQAARWSKAHPNLKGDEAVKAVQEQTWDVSVKSLVAFPQVLAQMNDKLEWTQRLGDAMLSQHQDVAASIQRLRKMSYDAGRLQTGDQQRVTVQPASAQTPGAPQTIIIEPASPQAVYVPSYQPSWAYGAWPYPAYPPYYYPPPVGYGYGAPLLTGFMWGAGVVAAGAMFSSWNWGGGDVNVNVNRAASIDRRFDGNRYQNGKWSHQPDHRRGVAYRDAGSRSRYGASVPGADGRRDFRGKDVVGRPGGRGGIGQGQRPGGVGQGQRPGGIGQGQRPGGVQGQRPGGIGQGQRPGARQGPQGGAFGGIDRGGQRVNRDAARGRASGGYRGSGGARGGGGRGGGGRGGGGRR</sequence>
<proteinExistence type="predicted"/>
<keyword evidence="4" id="KW-1185">Reference proteome</keyword>
<dbReference type="AlphaFoldDB" id="A0A5C8PSA6"/>
<dbReference type="Pfam" id="PF11737">
    <property type="entry name" value="DUF3300"/>
    <property type="match status" value="1"/>
</dbReference>
<evidence type="ECO:0000313" key="4">
    <source>
        <dbReference type="Proteomes" id="UP000321638"/>
    </source>
</evidence>
<dbReference type="OrthoDB" id="197257at2"/>
<dbReference type="InterPro" id="IPR021728">
    <property type="entry name" value="DUF3300"/>
</dbReference>
<feature type="compositionally biased region" description="Basic and acidic residues" evidence="1">
    <location>
        <begin position="382"/>
        <end position="392"/>
    </location>
</feature>
<gene>
    <name evidence="3" type="ORF">FHP25_08570</name>
</gene>
<evidence type="ECO:0000313" key="3">
    <source>
        <dbReference type="EMBL" id="TXL78282.1"/>
    </source>
</evidence>
<comment type="caution">
    <text evidence="3">The sequence shown here is derived from an EMBL/GenBank/DDBJ whole genome shotgun (WGS) entry which is preliminary data.</text>
</comment>
<accession>A0A5C8PSA6</accession>
<feature type="chain" id="PRO_5022975362" evidence="2">
    <location>
        <begin position="23"/>
        <end position="422"/>
    </location>
</feature>
<dbReference type="EMBL" id="VDUZ01000007">
    <property type="protein sequence ID" value="TXL78282.1"/>
    <property type="molecule type" value="Genomic_DNA"/>
</dbReference>
<feature type="signal peptide" evidence="2">
    <location>
        <begin position="1"/>
        <end position="22"/>
    </location>
</feature>
<name>A0A5C8PSA6_9HYPH</name>
<feature type="compositionally biased region" description="Gly residues" evidence="1">
    <location>
        <begin position="371"/>
        <end position="381"/>
    </location>
</feature>
<dbReference type="Proteomes" id="UP000321638">
    <property type="component" value="Unassembled WGS sequence"/>
</dbReference>
<evidence type="ECO:0000256" key="1">
    <source>
        <dbReference type="SAM" id="MobiDB-lite"/>
    </source>
</evidence>